<proteinExistence type="predicted"/>
<dbReference type="AlphaFoldDB" id="A0A1V3WUD4"/>
<dbReference type="EMBL" id="MVBM01000006">
    <property type="protein sequence ID" value="OOK70540.1"/>
    <property type="molecule type" value="Genomic_DNA"/>
</dbReference>
<sequence>MFDGPHHSVMHVERCAPTLVAGHPTGAVLGGGTTGRYGPGAADGRFVMKRLIRLGPFTDGRGAVGSVDGGPSVEARAGGAVLEAPIIVAATVIALATVPIDRITCSSTRWRHFPLRQ</sequence>
<dbReference type="Proteomes" id="UP000189229">
    <property type="component" value="Unassembled WGS sequence"/>
</dbReference>
<evidence type="ECO:0000313" key="2">
    <source>
        <dbReference type="Proteomes" id="UP000189229"/>
    </source>
</evidence>
<organism evidence="1 2">
    <name type="scientific">Mycobacterium kansasii</name>
    <dbReference type="NCBI Taxonomy" id="1768"/>
    <lineage>
        <taxon>Bacteria</taxon>
        <taxon>Bacillati</taxon>
        <taxon>Actinomycetota</taxon>
        <taxon>Actinomycetes</taxon>
        <taxon>Mycobacteriales</taxon>
        <taxon>Mycobacteriaceae</taxon>
        <taxon>Mycobacterium</taxon>
    </lineage>
</organism>
<accession>A0A1V3WUD4</accession>
<gene>
    <name evidence="1" type="ORF">BZL30_6160</name>
</gene>
<protein>
    <submittedName>
        <fullName evidence="1">Uncharacterized protein</fullName>
    </submittedName>
</protein>
<reference evidence="1 2" key="1">
    <citation type="submission" date="2017-02" db="EMBL/GenBank/DDBJ databases">
        <title>Complete genome sequences of Mycobacterium kansasii strains isolated from rhesus macaques.</title>
        <authorList>
            <person name="Panda A."/>
            <person name="Nagaraj S."/>
            <person name="Zhao X."/>
            <person name="Tettelin H."/>
            <person name="Detolla L.J."/>
        </authorList>
    </citation>
    <scope>NUCLEOTIDE SEQUENCE [LARGE SCALE GENOMIC DNA]</scope>
    <source>
        <strain evidence="1 2">11-3813</strain>
    </source>
</reference>
<evidence type="ECO:0000313" key="1">
    <source>
        <dbReference type="EMBL" id="OOK70540.1"/>
    </source>
</evidence>
<comment type="caution">
    <text evidence="1">The sequence shown here is derived from an EMBL/GenBank/DDBJ whole genome shotgun (WGS) entry which is preliminary data.</text>
</comment>
<name>A0A1V3WUD4_MYCKA</name>